<dbReference type="InterPro" id="IPR028544">
    <property type="entry name" value="CASC3"/>
</dbReference>
<feature type="region of interest" description="Disordered" evidence="18">
    <location>
        <begin position="327"/>
        <end position="375"/>
    </location>
</feature>
<keyword evidence="8" id="KW-0963">Cytoplasm</keyword>
<dbReference type="GO" id="GO:0010494">
    <property type="term" value="C:cytoplasmic stress granule"/>
    <property type="evidence" value="ECO:0007669"/>
    <property type="project" value="UniProtKB-SubCell"/>
</dbReference>
<dbReference type="GO" id="GO:0005681">
    <property type="term" value="C:spliceosomal complex"/>
    <property type="evidence" value="ECO:0007669"/>
    <property type="project" value="UniProtKB-KW"/>
</dbReference>
<proteinExistence type="inferred from homology"/>
<evidence type="ECO:0000256" key="9">
    <source>
        <dbReference type="ARBA" id="ARBA00022664"/>
    </source>
</evidence>
<dbReference type="Proteomes" id="UP000614601">
    <property type="component" value="Unassembled WGS sequence"/>
</dbReference>
<feature type="compositionally biased region" description="Basic and acidic residues" evidence="18">
    <location>
        <begin position="64"/>
        <end position="77"/>
    </location>
</feature>
<evidence type="ECO:0000256" key="11">
    <source>
        <dbReference type="ARBA" id="ARBA00022816"/>
    </source>
</evidence>
<dbReference type="GO" id="GO:0006417">
    <property type="term" value="P:regulation of translation"/>
    <property type="evidence" value="ECO:0007669"/>
    <property type="project" value="UniProtKB-KW"/>
</dbReference>
<feature type="compositionally biased region" description="Polar residues" evidence="18">
    <location>
        <begin position="190"/>
        <end position="204"/>
    </location>
</feature>
<dbReference type="PANTHER" id="PTHR13434">
    <property type="entry name" value="PROTEIN CASC3"/>
    <property type="match status" value="1"/>
</dbReference>
<evidence type="ECO:0000256" key="16">
    <source>
        <dbReference type="ARBA" id="ARBA00023242"/>
    </source>
</evidence>
<dbReference type="OrthoDB" id="657902at2759"/>
<evidence type="ECO:0000256" key="4">
    <source>
        <dbReference type="ARBA" id="ARBA00004556"/>
    </source>
</evidence>
<keyword evidence="14" id="KW-0866">Nonsense-mediated mRNA decay</keyword>
<dbReference type="GO" id="GO:0000184">
    <property type="term" value="P:nuclear-transcribed mRNA catabolic process, nonsense-mediated decay"/>
    <property type="evidence" value="ECO:0007669"/>
    <property type="project" value="UniProtKB-KW"/>
</dbReference>
<comment type="subcellular location">
    <subcellularLocation>
        <location evidence="2">Cell projection</location>
        <location evidence="2">Dendrite</location>
    </subcellularLocation>
    <subcellularLocation>
        <location evidence="1">Cytoplasm</location>
        <location evidence="1">Stress granule</location>
    </subcellularLocation>
    <subcellularLocation>
        <location evidence="4">Cytoplasm</location>
        <location evidence="4">Perinuclear region</location>
    </subcellularLocation>
    <subcellularLocation>
        <location evidence="3">Nucleus speckle</location>
    </subcellularLocation>
</comment>
<feature type="compositionally biased region" description="Basic and acidic residues" evidence="18">
    <location>
        <begin position="249"/>
        <end position="261"/>
    </location>
</feature>
<feature type="compositionally biased region" description="Basic and acidic residues" evidence="18">
    <location>
        <begin position="11"/>
        <end position="52"/>
    </location>
</feature>
<evidence type="ECO:0000313" key="21">
    <source>
        <dbReference type="Proteomes" id="UP000614601"/>
    </source>
</evidence>
<dbReference type="GO" id="GO:0006397">
    <property type="term" value="P:mRNA processing"/>
    <property type="evidence" value="ECO:0007669"/>
    <property type="project" value="UniProtKB-KW"/>
</dbReference>
<dbReference type="PANTHER" id="PTHR13434:SF0">
    <property type="entry name" value="PROTEIN CASC3"/>
    <property type="match status" value="1"/>
</dbReference>
<feature type="compositionally biased region" description="Polar residues" evidence="18">
    <location>
        <begin position="263"/>
        <end position="277"/>
    </location>
</feature>
<evidence type="ECO:0000256" key="2">
    <source>
        <dbReference type="ARBA" id="ARBA00004279"/>
    </source>
</evidence>
<dbReference type="InterPro" id="IPR018545">
    <property type="entry name" value="Btz_dom"/>
</dbReference>
<sequence length="375" mass="43266">MEDVQSNENIEQEKQKHFVQNEEAEVKKETEEDVAIKEEPPVDPKQEVKVEEEQIENPSNNDKTVAKDDEYEAKVSEDEQTEEENKSEEEKKEEAAELDDDEIKTNPAYIPKGGQFYMHDTRSGEAEEQNDANNKKSRADGKWSHDLYNEKRQMPKSSRELETLYGSTGKRECDGDVHSTRTSDKRERPVNQNNKPRNVIGNSKFSDRKPIRNRRQEKSSDEEPPTENRQRKFRTFKRSTNTKPQNENTPRDVEEVKKDFSKMSVSRQPQQKQENGNSNGGYRRSYAQPGPRVNLPAETMRIPPPVLPPPPGAMVVIPMGQQPVVPVMPRVPQHPPYNGRPRQPTDAVYFDPKAHVQGPPPQPRERRRLQFVPPQ</sequence>
<feature type="compositionally biased region" description="Basic and acidic residues" evidence="18">
    <location>
        <begin position="169"/>
        <end position="189"/>
    </location>
</feature>
<accession>A0A811JTE1</accession>
<dbReference type="EMBL" id="CAJFCW020000001">
    <property type="protein sequence ID" value="CAG9082277.1"/>
    <property type="molecule type" value="Genomic_DNA"/>
</dbReference>
<reference evidence="20" key="1">
    <citation type="submission" date="2020-09" db="EMBL/GenBank/DDBJ databases">
        <authorList>
            <person name="Kikuchi T."/>
        </authorList>
    </citation>
    <scope>NUCLEOTIDE SEQUENCE</scope>
    <source>
        <strain evidence="20">SH1</strain>
    </source>
</reference>
<dbReference type="GO" id="GO:0035145">
    <property type="term" value="C:exon-exon junction complex"/>
    <property type="evidence" value="ECO:0007669"/>
    <property type="project" value="InterPro"/>
</dbReference>
<dbReference type="SMART" id="SM01044">
    <property type="entry name" value="Btz"/>
    <property type="match status" value="1"/>
</dbReference>
<keyword evidence="7" id="KW-0813">Transport</keyword>
<feature type="compositionally biased region" description="Polar residues" evidence="18">
    <location>
        <begin position="238"/>
        <end position="248"/>
    </location>
</feature>
<evidence type="ECO:0000256" key="12">
    <source>
        <dbReference type="ARBA" id="ARBA00022845"/>
    </source>
</evidence>
<dbReference type="GO" id="GO:0051028">
    <property type="term" value="P:mRNA transport"/>
    <property type="evidence" value="ECO:0007669"/>
    <property type="project" value="UniProtKB-KW"/>
</dbReference>
<dbReference type="EMBL" id="CAJFDH010000001">
    <property type="protein sequence ID" value="CAD5206563.1"/>
    <property type="molecule type" value="Genomic_DNA"/>
</dbReference>
<evidence type="ECO:0000256" key="7">
    <source>
        <dbReference type="ARBA" id="ARBA00022448"/>
    </source>
</evidence>
<name>A0A811JTE1_9BILA</name>
<dbReference type="GO" id="GO:0048471">
    <property type="term" value="C:perinuclear region of cytoplasm"/>
    <property type="evidence" value="ECO:0007669"/>
    <property type="project" value="UniProtKB-SubCell"/>
</dbReference>
<keyword evidence="10" id="KW-0747">Spliceosome</keyword>
<keyword evidence="13" id="KW-0694">RNA-binding</keyword>
<keyword evidence="12" id="KW-0810">Translation regulation</keyword>
<dbReference type="Pfam" id="PF09405">
    <property type="entry name" value="Btz"/>
    <property type="match status" value="1"/>
</dbReference>
<protein>
    <recommendedName>
        <fullName evidence="6">Protein CASC3</fullName>
    </recommendedName>
</protein>
<feature type="region of interest" description="Disordered" evidence="18">
    <location>
        <begin position="1"/>
        <end position="304"/>
    </location>
</feature>
<evidence type="ECO:0000256" key="14">
    <source>
        <dbReference type="ARBA" id="ARBA00023161"/>
    </source>
</evidence>
<dbReference type="GO" id="GO:0030425">
    <property type="term" value="C:dendrite"/>
    <property type="evidence" value="ECO:0007669"/>
    <property type="project" value="UniProtKB-SubCell"/>
</dbReference>
<evidence type="ECO:0000256" key="10">
    <source>
        <dbReference type="ARBA" id="ARBA00022728"/>
    </source>
</evidence>
<evidence type="ECO:0000256" key="5">
    <source>
        <dbReference type="ARBA" id="ARBA00009548"/>
    </source>
</evidence>
<keyword evidence="21" id="KW-1185">Reference proteome</keyword>
<evidence type="ECO:0000256" key="13">
    <source>
        <dbReference type="ARBA" id="ARBA00022884"/>
    </source>
</evidence>
<dbReference type="Proteomes" id="UP000783686">
    <property type="component" value="Unassembled WGS sequence"/>
</dbReference>
<keyword evidence="15" id="KW-0508">mRNA splicing</keyword>
<evidence type="ECO:0000256" key="3">
    <source>
        <dbReference type="ARBA" id="ARBA00004324"/>
    </source>
</evidence>
<evidence type="ECO:0000256" key="6">
    <source>
        <dbReference type="ARBA" id="ARBA00019964"/>
    </source>
</evidence>
<keyword evidence="9" id="KW-0507">mRNA processing</keyword>
<dbReference type="GO" id="GO:0003729">
    <property type="term" value="F:mRNA binding"/>
    <property type="evidence" value="ECO:0007669"/>
    <property type="project" value="InterPro"/>
</dbReference>
<organism evidence="20 21">
    <name type="scientific">Bursaphelenchus okinawaensis</name>
    <dbReference type="NCBI Taxonomy" id="465554"/>
    <lineage>
        <taxon>Eukaryota</taxon>
        <taxon>Metazoa</taxon>
        <taxon>Ecdysozoa</taxon>
        <taxon>Nematoda</taxon>
        <taxon>Chromadorea</taxon>
        <taxon>Rhabditida</taxon>
        <taxon>Tylenchina</taxon>
        <taxon>Tylenchomorpha</taxon>
        <taxon>Aphelenchoidea</taxon>
        <taxon>Aphelenchoididae</taxon>
        <taxon>Bursaphelenchus</taxon>
    </lineage>
</organism>
<evidence type="ECO:0000256" key="1">
    <source>
        <dbReference type="ARBA" id="ARBA00004210"/>
    </source>
</evidence>
<gene>
    <name evidence="20" type="ORF">BOKJ2_LOCUS1247</name>
</gene>
<feature type="domain" description="Btz" evidence="19">
    <location>
        <begin position="73"/>
        <end position="175"/>
    </location>
</feature>
<feature type="compositionally biased region" description="Acidic residues" evidence="18">
    <location>
        <begin position="78"/>
        <end position="87"/>
    </location>
</feature>
<comment type="caution">
    <text evidence="20">The sequence shown here is derived from an EMBL/GenBank/DDBJ whole genome shotgun (WGS) entry which is preliminary data.</text>
</comment>
<evidence type="ECO:0000259" key="19">
    <source>
        <dbReference type="SMART" id="SM01044"/>
    </source>
</evidence>
<feature type="compositionally biased region" description="Basic and acidic residues" evidence="18">
    <location>
        <begin position="205"/>
        <end position="230"/>
    </location>
</feature>
<comment type="similarity">
    <text evidence="5">Belongs to the CASC3 family.</text>
</comment>
<dbReference type="GO" id="GO:0016607">
    <property type="term" value="C:nuclear speck"/>
    <property type="evidence" value="ECO:0007669"/>
    <property type="project" value="UniProtKB-SubCell"/>
</dbReference>
<evidence type="ECO:0000256" key="15">
    <source>
        <dbReference type="ARBA" id="ARBA00023187"/>
    </source>
</evidence>
<keyword evidence="16" id="KW-0539">Nucleus</keyword>
<evidence type="ECO:0000256" key="8">
    <source>
        <dbReference type="ARBA" id="ARBA00022490"/>
    </source>
</evidence>
<dbReference type="AlphaFoldDB" id="A0A811JTE1"/>
<evidence type="ECO:0000256" key="17">
    <source>
        <dbReference type="ARBA" id="ARBA00023273"/>
    </source>
</evidence>
<evidence type="ECO:0000256" key="18">
    <source>
        <dbReference type="SAM" id="MobiDB-lite"/>
    </source>
</evidence>
<keyword evidence="17" id="KW-0966">Cell projection</keyword>
<dbReference type="GO" id="GO:0008380">
    <property type="term" value="P:RNA splicing"/>
    <property type="evidence" value="ECO:0007669"/>
    <property type="project" value="UniProtKB-KW"/>
</dbReference>
<evidence type="ECO:0000313" key="20">
    <source>
        <dbReference type="EMBL" id="CAD5206563.1"/>
    </source>
</evidence>
<keyword evidence="11" id="KW-0509">mRNA transport</keyword>
<feature type="compositionally biased region" description="Basic and acidic residues" evidence="18">
    <location>
        <begin position="133"/>
        <end position="162"/>
    </location>
</feature>